<keyword evidence="6 8" id="KW-0472">Membrane</keyword>
<reference evidence="10 11" key="1">
    <citation type="submission" date="2020-04" db="EMBL/GenBank/DDBJ databases">
        <authorList>
            <person name="Zhang R."/>
            <person name="Schippers A."/>
        </authorList>
    </citation>
    <scope>NUCLEOTIDE SEQUENCE [LARGE SCALE GENOMIC DNA]</scope>
    <source>
        <strain evidence="10 11">DSM 109850</strain>
    </source>
</reference>
<dbReference type="PROSITE" id="PS50253">
    <property type="entry name" value="COX3"/>
    <property type="match status" value="1"/>
</dbReference>
<comment type="similarity">
    <text evidence="2 7">Belongs to the cytochrome c oxidase subunit 3 family.</text>
</comment>
<keyword evidence="11" id="KW-1185">Reference proteome</keyword>
<dbReference type="InterPro" id="IPR013833">
    <property type="entry name" value="Cyt_c_oxidase_su3_a-hlx"/>
</dbReference>
<name>A0A7Y0Q276_9FIRM</name>
<evidence type="ECO:0000256" key="2">
    <source>
        <dbReference type="ARBA" id="ARBA00010581"/>
    </source>
</evidence>
<evidence type="ECO:0000256" key="7">
    <source>
        <dbReference type="RuleBase" id="RU003376"/>
    </source>
</evidence>
<evidence type="ECO:0000313" key="11">
    <source>
        <dbReference type="Proteomes" id="UP000533476"/>
    </source>
</evidence>
<comment type="subcellular location">
    <subcellularLocation>
        <location evidence="1 7">Cell membrane</location>
        <topology evidence="1 7">Multi-pass membrane protein</topology>
    </subcellularLocation>
</comment>
<evidence type="ECO:0000256" key="1">
    <source>
        <dbReference type="ARBA" id="ARBA00004651"/>
    </source>
</evidence>
<dbReference type="RefSeq" id="WP_169095678.1">
    <property type="nucleotide sequence ID" value="NZ_JABBVZ010000002.1"/>
</dbReference>
<organism evidence="10 11">
    <name type="scientific">Sulfobacillus harzensis</name>
    <dbReference type="NCBI Taxonomy" id="2729629"/>
    <lineage>
        <taxon>Bacteria</taxon>
        <taxon>Bacillati</taxon>
        <taxon>Bacillota</taxon>
        <taxon>Clostridia</taxon>
        <taxon>Eubacteriales</taxon>
        <taxon>Clostridiales Family XVII. Incertae Sedis</taxon>
        <taxon>Sulfobacillus</taxon>
    </lineage>
</organism>
<dbReference type="EMBL" id="JABBVZ010000002">
    <property type="protein sequence ID" value="NMP20884.1"/>
    <property type="molecule type" value="Genomic_DNA"/>
</dbReference>
<evidence type="ECO:0000256" key="3">
    <source>
        <dbReference type="ARBA" id="ARBA00022475"/>
    </source>
</evidence>
<evidence type="ECO:0000256" key="6">
    <source>
        <dbReference type="ARBA" id="ARBA00023136"/>
    </source>
</evidence>
<evidence type="ECO:0000256" key="8">
    <source>
        <dbReference type="SAM" id="Phobius"/>
    </source>
</evidence>
<dbReference type="Pfam" id="PF00510">
    <property type="entry name" value="COX3"/>
    <property type="match status" value="1"/>
</dbReference>
<dbReference type="FunFam" id="1.20.120.80:FF:000001">
    <property type="entry name" value="Cytochrome (Ubi)quinol oxidase subunit III"/>
    <property type="match status" value="1"/>
</dbReference>
<sequence>MSLELAEEKQAQHLPIEFADEKESIKITGFWMFLVTDVLIFGSLFSSYAVFHSAVASGPSSNQLFQMGPVMLETLLLLTSSFTIGLGIYSMRRGNVKALMGWMILTVLLGAGFVGTEIHDFVSYAAIGATWHTSGFLSAFDILVGTHGAHVTFGIFWAITLLFQLKKRGITAQTARKVFTYSLYWHFLDIVWIFIFTFVYLNGKIV</sequence>
<comment type="caution">
    <text evidence="10">The sequence shown here is derived from an EMBL/GenBank/DDBJ whole genome shotgun (WGS) entry which is preliminary data.</text>
</comment>
<evidence type="ECO:0000256" key="5">
    <source>
        <dbReference type="ARBA" id="ARBA00022989"/>
    </source>
</evidence>
<evidence type="ECO:0000313" key="10">
    <source>
        <dbReference type="EMBL" id="NMP20884.1"/>
    </source>
</evidence>
<protein>
    <submittedName>
        <fullName evidence="10">Cytochrome o ubiquinol oxidase subunit III</fullName>
    </submittedName>
</protein>
<feature type="transmembrane region" description="Helical" evidence="8">
    <location>
        <begin position="30"/>
        <end position="51"/>
    </location>
</feature>
<dbReference type="PANTHER" id="PTHR11403">
    <property type="entry name" value="CYTOCHROME C OXIDASE SUBUNIT III"/>
    <property type="match status" value="1"/>
</dbReference>
<accession>A0A7Y0Q276</accession>
<dbReference type="InterPro" id="IPR000298">
    <property type="entry name" value="Cyt_c_oxidase-like_su3"/>
</dbReference>
<dbReference type="GO" id="GO:0005886">
    <property type="term" value="C:plasma membrane"/>
    <property type="evidence" value="ECO:0007669"/>
    <property type="project" value="UniProtKB-SubCell"/>
</dbReference>
<dbReference type="InterPro" id="IPR035973">
    <property type="entry name" value="Cyt_c_oxidase_su3-like_sf"/>
</dbReference>
<dbReference type="Proteomes" id="UP000533476">
    <property type="component" value="Unassembled WGS sequence"/>
</dbReference>
<keyword evidence="3" id="KW-1003">Cell membrane</keyword>
<dbReference type="InterPro" id="IPR024791">
    <property type="entry name" value="Cyt_c/ubiquinol_Oxase_su3"/>
</dbReference>
<dbReference type="PANTHER" id="PTHR11403:SF2">
    <property type="entry name" value="CYTOCHROME BO(3) UBIQUINOL OXIDASE SUBUNIT 3"/>
    <property type="match status" value="1"/>
</dbReference>
<keyword evidence="5 8" id="KW-1133">Transmembrane helix</keyword>
<dbReference type="GO" id="GO:0019646">
    <property type="term" value="P:aerobic electron transport chain"/>
    <property type="evidence" value="ECO:0007669"/>
    <property type="project" value="InterPro"/>
</dbReference>
<gene>
    <name evidence="10" type="ORF">HIJ39_00730</name>
</gene>
<dbReference type="GO" id="GO:0004129">
    <property type="term" value="F:cytochrome-c oxidase activity"/>
    <property type="evidence" value="ECO:0007669"/>
    <property type="project" value="InterPro"/>
</dbReference>
<evidence type="ECO:0000259" key="9">
    <source>
        <dbReference type="PROSITE" id="PS50253"/>
    </source>
</evidence>
<dbReference type="SUPFAM" id="SSF81452">
    <property type="entry name" value="Cytochrome c oxidase subunit III-like"/>
    <property type="match status" value="1"/>
</dbReference>
<feature type="domain" description="Heme-copper oxidase subunit III family profile" evidence="9">
    <location>
        <begin position="29"/>
        <end position="204"/>
    </location>
</feature>
<feature type="transmembrane region" description="Helical" evidence="8">
    <location>
        <begin position="98"/>
        <end position="116"/>
    </location>
</feature>
<feature type="transmembrane region" description="Helical" evidence="8">
    <location>
        <begin position="183"/>
        <end position="201"/>
    </location>
</feature>
<dbReference type="Gene3D" id="1.20.120.80">
    <property type="entry name" value="Cytochrome c oxidase, subunit III, four-helix bundle"/>
    <property type="match status" value="1"/>
</dbReference>
<proteinExistence type="inferred from homology"/>
<keyword evidence="4 7" id="KW-0812">Transmembrane</keyword>
<evidence type="ECO:0000256" key="4">
    <source>
        <dbReference type="ARBA" id="ARBA00022692"/>
    </source>
</evidence>
<feature type="transmembrane region" description="Helical" evidence="8">
    <location>
        <begin position="71"/>
        <end position="91"/>
    </location>
</feature>
<feature type="transmembrane region" description="Helical" evidence="8">
    <location>
        <begin position="136"/>
        <end position="163"/>
    </location>
</feature>
<dbReference type="AlphaFoldDB" id="A0A7Y0Q276"/>